<organism evidence="3 4">
    <name type="scientific">Streptomyces subrutilus</name>
    <dbReference type="NCBI Taxonomy" id="36818"/>
    <lineage>
        <taxon>Bacteria</taxon>
        <taxon>Bacillati</taxon>
        <taxon>Actinomycetota</taxon>
        <taxon>Actinomycetes</taxon>
        <taxon>Kitasatosporales</taxon>
        <taxon>Streptomycetaceae</taxon>
        <taxon>Streptomyces</taxon>
    </lineage>
</organism>
<evidence type="ECO:0000313" key="3">
    <source>
        <dbReference type="EMBL" id="OEJ22454.1"/>
    </source>
</evidence>
<reference evidence="3 4" key="1">
    <citation type="submission" date="2016-08" db="EMBL/GenBank/DDBJ databases">
        <title>The complete genome of Streptomyces subrutilus 10-1-1.</title>
        <authorList>
            <person name="Chen X."/>
        </authorList>
    </citation>
    <scope>NUCLEOTIDE SEQUENCE [LARGE SCALE GENOMIC DNA]</scope>
    <source>
        <strain evidence="3 4">10-1-1</strain>
    </source>
</reference>
<sequence length="195" mass="19822">MRRRIAAILLASLALAGCSGEAPPKPDANPTARPSATGSAGALALGTRVETVGAGGLGRLELTPTSIAYLEAGSTSEKPQAEGFVFVTVKVVATAPVGTAQTSPISNGGWSWVAPDGEAIKQGNGSAFNVVAESFNASFISPGTFDWAGVVFDVKVTQAGGMLLYTDGAGQAYRWAMPKTDSGPQVAQIKQELAP</sequence>
<protein>
    <recommendedName>
        <fullName evidence="5">DUF4352 domain-containing protein</fullName>
    </recommendedName>
</protein>
<dbReference type="PROSITE" id="PS51257">
    <property type="entry name" value="PROKAR_LIPOPROTEIN"/>
    <property type="match status" value="1"/>
</dbReference>
<gene>
    <name evidence="3" type="ORF">BGK67_33495</name>
</gene>
<feature type="region of interest" description="Disordered" evidence="1">
    <location>
        <begin position="21"/>
        <end position="40"/>
    </location>
</feature>
<feature type="signal peptide" evidence="2">
    <location>
        <begin position="1"/>
        <end position="21"/>
    </location>
</feature>
<dbReference type="AlphaFoldDB" id="A0A1E5P096"/>
<proteinExistence type="predicted"/>
<dbReference type="EMBL" id="MEHK01000002">
    <property type="protein sequence ID" value="OEJ22454.1"/>
    <property type="molecule type" value="Genomic_DNA"/>
</dbReference>
<dbReference type="RefSeq" id="WP_069924504.1">
    <property type="nucleotide sequence ID" value="NZ_MEHK01000002.1"/>
</dbReference>
<accession>A0A1E5P096</accession>
<evidence type="ECO:0008006" key="5">
    <source>
        <dbReference type="Google" id="ProtNLM"/>
    </source>
</evidence>
<dbReference type="OrthoDB" id="4219239at2"/>
<evidence type="ECO:0000256" key="2">
    <source>
        <dbReference type="SAM" id="SignalP"/>
    </source>
</evidence>
<dbReference type="Proteomes" id="UP000095705">
    <property type="component" value="Unassembled WGS sequence"/>
</dbReference>
<keyword evidence="2" id="KW-0732">Signal</keyword>
<evidence type="ECO:0000256" key="1">
    <source>
        <dbReference type="SAM" id="MobiDB-lite"/>
    </source>
</evidence>
<comment type="caution">
    <text evidence="3">The sequence shown here is derived from an EMBL/GenBank/DDBJ whole genome shotgun (WGS) entry which is preliminary data.</text>
</comment>
<feature type="chain" id="PRO_5009182793" description="DUF4352 domain-containing protein" evidence="2">
    <location>
        <begin position="22"/>
        <end position="195"/>
    </location>
</feature>
<keyword evidence="4" id="KW-1185">Reference proteome</keyword>
<name>A0A1E5P096_9ACTN</name>
<evidence type="ECO:0000313" key="4">
    <source>
        <dbReference type="Proteomes" id="UP000095705"/>
    </source>
</evidence>